<protein>
    <recommendedName>
        <fullName evidence="1">VHS domain-containing protein</fullName>
    </recommendedName>
</protein>
<dbReference type="GO" id="GO:0035091">
    <property type="term" value="F:phosphatidylinositol binding"/>
    <property type="evidence" value="ECO:0007669"/>
    <property type="project" value="InterPro"/>
</dbReference>
<dbReference type="GO" id="GO:0043130">
    <property type="term" value="F:ubiquitin binding"/>
    <property type="evidence" value="ECO:0007669"/>
    <property type="project" value="InterPro"/>
</dbReference>
<proteinExistence type="predicted"/>
<keyword evidence="3" id="KW-1185">Reference proteome</keyword>
<dbReference type="PROSITE" id="PS50179">
    <property type="entry name" value="VHS"/>
    <property type="match status" value="1"/>
</dbReference>
<dbReference type="Ensembl" id="ENSCPRT00005003534.1">
    <property type="protein sequence ID" value="ENSCPRP00005003028.1"/>
    <property type="gene ID" value="ENSCPRG00005002210.1"/>
</dbReference>
<reference evidence="2" key="2">
    <citation type="submission" date="2025-09" db="UniProtKB">
        <authorList>
            <consortium name="Ensembl"/>
        </authorList>
    </citation>
    <scope>IDENTIFICATION</scope>
</reference>
<dbReference type="GO" id="GO:0005768">
    <property type="term" value="C:endosome"/>
    <property type="evidence" value="ECO:0007669"/>
    <property type="project" value="TreeGrafter"/>
</dbReference>
<dbReference type="GO" id="GO:0030276">
    <property type="term" value="F:clathrin binding"/>
    <property type="evidence" value="ECO:0007669"/>
    <property type="project" value="TreeGrafter"/>
</dbReference>
<dbReference type="InterPro" id="IPR002014">
    <property type="entry name" value="VHS_dom"/>
</dbReference>
<evidence type="ECO:0000313" key="3">
    <source>
        <dbReference type="Proteomes" id="UP000594220"/>
    </source>
</evidence>
<dbReference type="PANTHER" id="PTHR13856">
    <property type="entry name" value="VHS DOMAIN CONTAINING PROTEIN FAMILY"/>
    <property type="match status" value="1"/>
</dbReference>
<sequence>DTGGESHRGPDWCGKGIPPIIFYEATSGALPGEEWGRFVHICDHINATAEGPKDAVKALKKKLFKNYNHKEIRFTLSVSTTLLVFN</sequence>
<dbReference type="Gene3D" id="1.25.40.90">
    <property type="match status" value="1"/>
</dbReference>
<dbReference type="GeneTree" id="ENSGT00940000160240"/>
<dbReference type="GO" id="GO:0007165">
    <property type="term" value="P:signal transduction"/>
    <property type="evidence" value="ECO:0007669"/>
    <property type="project" value="TreeGrafter"/>
</dbReference>
<dbReference type="SUPFAM" id="SSF48464">
    <property type="entry name" value="ENTH/VHS domain"/>
    <property type="match status" value="1"/>
</dbReference>
<reference evidence="2" key="1">
    <citation type="submission" date="2025-08" db="UniProtKB">
        <authorList>
            <consortium name="Ensembl"/>
        </authorList>
    </citation>
    <scope>IDENTIFICATION</scope>
</reference>
<evidence type="ECO:0000259" key="1">
    <source>
        <dbReference type="PROSITE" id="PS50179"/>
    </source>
</evidence>
<evidence type="ECO:0000313" key="2">
    <source>
        <dbReference type="Ensembl" id="ENSCPRP00005003028.1"/>
    </source>
</evidence>
<organism evidence="2 3">
    <name type="scientific">Crocodylus porosus</name>
    <name type="common">Saltwater crocodile</name>
    <name type="synonym">Estuarine crocodile</name>
    <dbReference type="NCBI Taxonomy" id="8502"/>
    <lineage>
        <taxon>Eukaryota</taxon>
        <taxon>Metazoa</taxon>
        <taxon>Chordata</taxon>
        <taxon>Craniata</taxon>
        <taxon>Vertebrata</taxon>
        <taxon>Euteleostomi</taxon>
        <taxon>Archelosauria</taxon>
        <taxon>Archosauria</taxon>
        <taxon>Crocodylia</taxon>
        <taxon>Longirostres</taxon>
        <taxon>Crocodylidae</taxon>
        <taxon>Crocodylus</taxon>
    </lineage>
</organism>
<dbReference type="AlphaFoldDB" id="A0A7M4E240"/>
<feature type="domain" description="VHS" evidence="1">
    <location>
        <begin position="25"/>
        <end position="86"/>
    </location>
</feature>
<accession>A0A7M4E240</accession>
<name>A0A7M4E240_CROPO</name>
<dbReference type="Proteomes" id="UP000594220">
    <property type="component" value="Unplaced"/>
</dbReference>
<dbReference type="Pfam" id="PF00790">
    <property type="entry name" value="VHS"/>
    <property type="match status" value="1"/>
</dbReference>
<dbReference type="PANTHER" id="PTHR13856:SF28">
    <property type="entry name" value="TOM1-LIKE PROTEIN 1"/>
    <property type="match status" value="1"/>
</dbReference>
<dbReference type="InterPro" id="IPR008942">
    <property type="entry name" value="ENTH_VHS"/>
</dbReference>
<dbReference type="GO" id="GO:0016020">
    <property type="term" value="C:membrane"/>
    <property type="evidence" value="ECO:0007669"/>
    <property type="project" value="TreeGrafter"/>
</dbReference>